<gene>
    <name evidence="3" type="ORF">O6P43_030187</name>
</gene>
<dbReference type="PROSITE" id="PS00141">
    <property type="entry name" value="ASP_PROTEASE"/>
    <property type="match status" value="1"/>
</dbReference>
<organism evidence="3 4">
    <name type="scientific">Quillaja saponaria</name>
    <name type="common">Soap bark tree</name>
    <dbReference type="NCBI Taxonomy" id="32244"/>
    <lineage>
        <taxon>Eukaryota</taxon>
        <taxon>Viridiplantae</taxon>
        <taxon>Streptophyta</taxon>
        <taxon>Embryophyta</taxon>
        <taxon>Tracheophyta</taxon>
        <taxon>Spermatophyta</taxon>
        <taxon>Magnoliopsida</taxon>
        <taxon>eudicotyledons</taxon>
        <taxon>Gunneridae</taxon>
        <taxon>Pentapetalae</taxon>
        <taxon>rosids</taxon>
        <taxon>fabids</taxon>
        <taxon>Fabales</taxon>
        <taxon>Quillajaceae</taxon>
        <taxon>Quillaja</taxon>
    </lineage>
</organism>
<feature type="compositionally biased region" description="Basic and acidic residues" evidence="1">
    <location>
        <begin position="114"/>
        <end position="143"/>
    </location>
</feature>
<dbReference type="InterPro" id="IPR001969">
    <property type="entry name" value="Aspartic_peptidase_AS"/>
</dbReference>
<accession>A0AAD7PBV6</accession>
<dbReference type="InterPro" id="IPR021109">
    <property type="entry name" value="Peptidase_aspartic_dom_sf"/>
</dbReference>
<feature type="domain" description="Retrotransposon gag" evidence="2">
    <location>
        <begin position="3"/>
        <end position="86"/>
    </location>
</feature>
<comment type="caution">
    <text evidence="3">The sequence shown here is derived from an EMBL/GenBank/DDBJ whole genome shotgun (WGS) entry which is preliminary data.</text>
</comment>
<dbReference type="EMBL" id="JARAOO010000012">
    <property type="protein sequence ID" value="KAJ7949903.1"/>
    <property type="molecule type" value="Genomic_DNA"/>
</dbReference>
<evidence type="ECO:0000313" key="3">
    <source>
        <dbReference type="EMBL" id="KAJ7949903.1"/>
    </source>
</evidence>
<dbReference type="CDD" id="cd00303">
    <property type="entry name" value="retropepsin_like"/>
    <property type="match status" value="1"/>
</dbReference>
<dbReference type="Proteomes" id="UP001163823">
    <property type="component" value="Chromosome 12"/>
</dbReference>
<name>A0AAD7PBV6_QUISA</name>
<keyword evidence="4" id="KW-1185">Reference proteome</keyword>
<evidence type="ECO:0000256" key="1">
    <source>
        <dbReference type="SAM" id="MobiDB-lite"/>
    </source>
</evidence>
<dbReference type="SUPFAM" id="SSF50630">
    <property type="entry name" value="Acid proteases"/>
    <property type="match status" value="1"/>
</dbReference>
<dbReference type="InterPro" id="IPR005162">
    <property type="entry name" value="Retrotrans_gag_dom"/>
</dbReference>
<feature type="region of interest" description="Disordered" evidence="1">
    <location>
        <begin position="112"/>
        <end position="161"/>
    </location>
</feature>
<dbReference type="Pfam" id="PF13650">
    <property type="entry name" value="Asp_protease_2"/>
    <property type="match status" value="1"/>
</dbReference>
<dbReference type="GO" id="GO:0006508">
    <property type="term" value="P:proteolysis"/>
    <property type="evidence" value="ECO:0007669"/>
    <property type="project" value="InterPro"/>
</dbReference>
<dbReference type="AlphaFoldDB" id="A0AAD7PBV6"/>
<reference evidence="3" key="1">
    <citation type="journal article" date="2023" name="Science">
        <title>Elucidation of the pathway for biosynthesis of saponin adjuvants from the soapbark tree.</title>
        <authorList>
            <person name="Reed J."/>
            <person name="Orme A."/>
            <person name="El-Demerdash A."/>
            <person name="Owen C."/>
            <person name="Martin L.B.B."/>
            <person name="Misra R.C."/>
            <person name="Kikuchi S."/>
            <person name="Rejzek M."/>
            <person name="Martin A.C."/>
            <person name="Harkess A."/>
            <person name="Leebens-Mack J."/>
            <person name="Louveau T."/>
            <person name="Stephenson M.J."/>
            <person name="Osbourn A."/>
        </authorList>
    </citation>
    <scope>NUCLEOTIDE SEQUENCE</scope>
    <source>
        <strain evidence="3">S10</strain>
    </source>
</reference>
<dbReference type="KEGG" id="qsa:O6P43_030187"/>
<sequence length="212" mass="24085">MLWWRRRHGDIGKGTCFINTWEDFKAEIKEQLYPENVEQEARGRLRSLTHKGSVRDYVKEFTEILLEILDLPDKEALFTFTDGLQPWAKLELQRRGVQDLASTIAAAESLIKFRKPESTKPTERRKEHNGNGGGDHGHYRGESSKSPTHSKEVSGTPTKALLDTGASHNFLKVNEARKLGIKFKEEQGWIKAVNSEARPIYGVTSVNLRLGE</sequence>
<dbReference type="GO" id="GO:0004190">
    <property type="term" value="F:aspartic-type endopeptidase activity"/>
    <property type="evidence" value="ECO:0007669"/>
    <property type="project" value="InterPro"/>
</dbReference>
<proteinExistence type="predicted"/>
<protein>
    <submittedName>
        <fullName evidence="3">Gag-asp_proteas domain-containing protein</fullName>
    </submittedName>
</protein>
<dbReference type="Gene3D" id="2.40.70.10">
    <property type="entry name" value="Acid Proteases"/>
    <property type="match status" value="1"/>
</dbReference>
<evidence type="ECO:0000313" key="4">
    <source>
        <dbReference type="Proteomes" id="UP001163823"/>
    </source>
</evidence>
<evidence type="ECO:0000259" key="2">
    <source>
        <dbReference type="Pfam" id="PF03732"/>
    </source>
</evidence>
<dbReference type="Pfam" id="PF03732">
    <property type="entry name" value="Retrotrans_gag"/>
    <property type="match status" value="1"/>
</dbReference>